<keyword evidence="5 6" id="KW-0472">Membrane</keyword>
<evidence type="ECO:0000313" key="9">
    <source>
        <dbReference type="RefSeq" id="XP_013385753.1"/>
    </source>
</evidence>
<feature type="transmembrane region" description="Helical" evidence="6">
    <location>
        <begin position="21"/>
        <end position="43"/>
    </location>
</feature>
<keyword evidence="8" id="KW-1185">Reference proteome</keyword>
<evidence type="ECO:0000259" key="7">
    <source>
        <dbReference type="Pfam" id="PF10277"/>
    </source>
</evidence>
<feature type="domain" description="CWH43-like N-terminal" evidence="7">
    <location>
        <begin position="19"/>
        <end position="130"/>
    </location>
</feature>
<dbReference type="PANTHER" id="PTHR21324:SF2">
    <property type="entry name" value="EG:22E5.9 PROTEIN"/>
    <property type="match status" value="1"/>
</dbReference>
<feature type="transmembrane region" description="Helical" evidence="6">
    <location>
        <begin position="66"/>
        <end position="86"/>
    </location>
</feature>
<evidence type="ECO:0000256" key="6">
    <source>
        <dbReference type="SAM" id="Phobius"/>
    </source>
</evidence>
<dbReference type="AlphaFoldDB" id="A0A1S3HI18"/>
<evidence type="ECO:0000256" key="3">
    <source>
        <dbReference type="ARBA" id="ARBA00022692"/>
    </source>
</evidence>
<comment type="similarity">
    <text evidence="2">Belongs to the DRAM/TMEM150 family.</text>
</comment>
<dbReference type="RefSeq" id="XP_013385753.1">
    <property type="nucleotide sequence ID" value="XM_013530299.1"/>
</dbReference>
<name>A0A1S3HI18_LINAN</name>
<dbReference type="Pfam" id="PF10277">
    <property type="entry name" value="Frag1"/>
    <property type="match status" value="1"/>
</dbReference>
<evidence type="ECO:0000256" key="4">
    <source>
        <dbReference type="ARBA" id="ARBA00022989"/>
    </source>
</evidence>
<dbReference type="InterPro" id="IPR050911">
    <property type="entry name" value="DRAM/TMEM150_Autophagy_Mod"/>
</dbReference>
<feature type="transmembrane region" description="Helical" evidence="6">
    <location>
        <begin position="168"/>
        <end position="185"/>
    </location>
</feature>
<dbReference type="Proteomes" id="UP000085678">
    <property type="component" value="Unplaced"/>
</dbReference>
<proteinExistence type="inferred from homology"/>
<sequence length="228" mass="25446">MESPDNGVNRTVLVRKSRWHLLPLALFIIMPVTFVVSYVVAVLNNHVYPAFPYISDTGSKAPESCIFGQLLNLCAVLVGLIVYLRFKQLKLLYGRPELSIILMRVNLVAFITGLIAAFGVTMVANFQSFTVFVAGVLSLPQFSGSDKNMWSPDIPGYDVHVISTSSEWVMAMGLLGFFLTFMFDFRNFRVKAPKLFCDMAIPDVRYQMNGEQIAVDHQGMAEDTAMIA</sequence>
<evidence type="ECO:0000256" key="5">
    <source>
        <dbReference type="ARBA" id="ARBA00023136"/>
    </source>
</evidence>
<dbReference type="OrthoDB" id="191706at2759"/>
<evidence type="ECO:0000313" key="8">
    <source>
        <dbReference type="Proteomes" id="UP000085678"/>
    </source>
</evidence>
<dbReference type="GeneID" id="106155439"/>
<keyword evidence="4 6" id="KW-1133">Transmembrane helix</keyword>
<comment type="subcellular location">
    <subcellularLocation>
        <location evidence="1">Endomembrane system</location>
        <topology evidence="1">Multi-pass membrane protein</topology>
    </subcellularLocation>
</comment>
<keyword evidence="3 6" id="KW-0812">Transmembrane</keyword>
<evidence type="ECO:0000256" key="2">
    <source>
        <dbReference type="ARBA" id="ARBA00006565"/>
    </source>
</evidence>
<dbReference type="InterPro" id="IPR019402">
    <property type="entry name" value="CWH43_N"/>
</dbReference>
<gene>
    <name evidence="9" type="primary">LOC106155439</name>
</gene>
<feature type="transmembrane region" description="Helical" evidence="6">
    <location>
        <begin position="107"/>
        <end position="137"/>
    </location>
</feature>
<reference evidence="9" key="1">
    <citation type="submission" date="2025-08" db="UniProtKB">
        <authorList>
            <consortium name="RefSeq"/>
        </authorList>
    </citation>
    <scope>IDENTIFICATION</scope>
    <source>
        <tissue evidence="9">Gonads</tissue>
    </source>
</reference>
<dbReference type="PANTHER" id="PTHR21324">
    <property type="entry name" value="FASTING-INDUCIBLE INTEGRAL MEMBRANE PROTEIN TM6P1-RELATED"/>
    <property type="match status" value="1"/>
</dbReference>
<evidence type="ECO:0000256" key="1">
    <source>
        <dbReference type="ARBA" id="ARBA00004127"/>
    </source>
</evidence>
<accession>A0A1S3HI18</accession>
<protein>
    <submittedName>
        <fullName evidence="9">DNA damage-regulated autophagy modulator protein 2 isoform X2</fullName>
    </submittedName>
</protein>
<organism evidence="8 9">
    <name type="scientific">Lingula anatina</name>
    <name type="common">Brachiopod</name>
    <name type="synonym">Lingula unguis</name>
    <dbReference type="NCBI Taxonomy" id="7574"/>
    <lineage>
        <taxon>Eukaryota</taxon>
        <taxon>Metazoa</taxon>
        <taxon>Spiralia</taxon>
        <taxon>Lophotrochozoa</taxon>
        <taxon>Brachiopoda</taxon>
        <taxon>Linguliformea</taxon>
        <taxon>Lingulata</taxon>
        <taxon>Lingulida</taxon>
        <taxon>Linguloidea</taxon>
        <taxon>Lingulidae</taxon>
        <taxon>Lingula</taxon>
    </lineage>
</organism>
<dbReference type="GO" id="GO:0012505">
    <property type="term" value="C:endomembrane system"/>
    <property type="evidence" value="ECO:0007669"/>
    <property type="project" value="UniProtKB-SubCell"/>
</dbReference>